<feature type="signal peptide" evidence="2">
    <location>
        <begin position="1"/>
        <end position="26"/>
    </location>
</feature>
<name>A0A7S2C0E2_9EUKA</name>
<accession>A0A7S2C0E2</accession>
<evidence type="ECO:0000313" key="3">
    <source>
        <dbReference type="EMBL" id="CAD9412061.1"/>
    </source>
</evidence>
<dbReference type="EMBL" id="HBGU01009861">
    <property type="protein sequence ID" value="CAD9412061.1"/>
    <property type="molecule type" value="Transcribed_RNA"/>
</dbReference>
<feature type="compositionally biased region" description="Basic and acidic residues" evidence="1">
    <location>
        <begin position="81"/>
        <end position="94"/>
    </location>
</feature>
<feature type="chain" id="PRO_5030589179" evidence="2">
    <location>
        <begin position="27"/>
        <end position="244"/>
    </location>
</feature>
<reference evidence="3" key="1">
    <citation type="submission" date="2021-01" db="EMBL/GenBank/DDBJ databases">
        <authorList>
            <person name="Corre E."/>
            <person name="Pelletier E."/>
            <person name="Niang G."/>
            <person name="Scheremetjew M."/>
            <person name="Finn R."/>
            <person name="Kale V."/>
            <person name="Holt S."/>
            <person name="Cochrane G."/>
            <person name="Meng A."/>
            <person name="Brown T."/>
            <person name="Cohen L."/>
        </authorList>
    </citation>
    <scope>NUCLEOTIDE SEQUENCE</scope>
    <source>
        <strain evidence="3">UTEX LB 985</strain>
    </source>
</reference>
<feature type="region of interest" description="Disordered" evidence="1">
    <location>
        <begin position="71"/>
        <end position="123"/>
    </location>
</feature>
<proteinExistence type="predicted"/>
<gene>
    <name evidence="3" type="ORF">CBRE1094_LOCUS5453</name>
</gene>
<evidence type="ECO:0000256" key="2">
    <source>
        <dbReference type="SAM" id="SignalP"/>
    </source>
</evidence>
<keyword evidence="2" id="KW-0732">Signal</keyword>
<evidence type="ECO:0000256" key="1">
    <source>
        <dbReference type="SAM" id="MobiDB-lite"/>
    </source>
</evidence>
<organism evidence="3">
    <name type="scientific">Haptolina brevifila</name>
    <dbReference type="NCBI Taxonomy" id="156173"/>
    <lineage>
        <taxon>Eukaryota</taxon>
        <taxon>Haptista</taxon>
        <taxon>Haptophyta</taxon>
        <taxon>Prymnesiophyceae</taxon>
        <taxon>Prymnesiales</taxon>
        <taxon>Prymnesiaceae</taxon>
        <taxon>Haptolina</taxon>
    </lineage>
</organism>
<sequence>MSVKMRRVLTLATLAFSAGFAPFTVPRHHPASRSSSIVAKEDSPFGNFLDAAKAAATSAAEAAKAAVDSLEPIDDEYNSSPERDSRLTEQQRIAERKRRERQDAQFAKPSPSTGPSSPPKSPLEKFVQAFTPVEVDRDGNVVEPPPPSPPTVDDRDVGEKLFGFFFGEPDQGATSGIARTAGAPDTYPATKTELADPVSGDTAEMALIRPLMKNTNLEYLDLKCVYDAESDGWTADAFHVLDMA</sequence>
<protein>
    <submittedName>
        <fullName evidence="3">Uncharacterized protein</fullName>
    </submittedName>
</protein>
<feature type="region of interest" description="Disordered" evidence="1">
    <location>
        <begin position="135"/>
        <end position="155"/>
    </location>
</feature>
<dbReference type="AlphaFoldDB" id="A0A7S2C0E2"/>